<comment type="caution">
    <text evidence="12">The sequence shown here is derived from an EMBL/GenBank/DDBJ whole genome shotgun (WGS) entry which is preliminary data.</text>
</comment>
<dbReference type="GO" id="GO:0046872">
    <property type="term" value="F:metal ion binding"/>
    <property type="evidence" value="ECO:0007669"/>
    <property type="project" value="UniProtKB-KW"/>
</dbReference>
<accession>A0A6L6WP16</accession>
<dbReference type="GO" id="GO:0020037">
    <property type="term" value="F:heme binding"/>
    <property type="evidence" value="ECO:0007669"/>
    <property type="project" value="InterPro"/>
</dbReference>
<dbReference type="AlphaFoldDB" id="A0A6L6WP16"/>
<feature type="domain" description="Cytochrome c" evidence="11">
    <location>
        <begin position="182"/>
        <end position="331"/>
    </location>
</feature>
<feature type="binding site" description="covalent" evidence="8">
    <location>
        <position position="58"/>
    </location>
    <ligand>
        <name>heme c</name>
        <dbReference type="ChEBI" id="CHEBI:61717"/>
        <label>1</label>
    </ligand>
</feature>
<dbReference type="PIRSF" id="PIRSF000294">
    <property type="entry name" value="Cytochrome-c_peroxidase"/>
    <property type="match status" value="1"/>
</dbReference>
<feature type="chain" id="PRO_5027030117" evidence="10">
    <location>
        <begin position="24"/>
        <end position="360"/>
    </location>
</feature>
<evidence type="ECO:0000256" key="7">
    <source>
        <dbReference type="ARBA" id="ARBA00023004"/>
    </source>
</evidence>
<dbReference type="PANTHER" id="PTHR30600">
    <property type="entry name" value="CYTOCHROME C PEROXIDASE-RELATED"/>
    <property type="match status" value="1"/>
</dbReference>
<dbReference type="PROSITE" id="PS51007">
    <property type="entry name" value="CYTC"/>
    <property type="match status" value="2"/>
</dbReference>
<dbReference type="Proteomes" id="UP000478892">
    <property type="component" value="Unassembled WGS sequence"/>
</dbReference>
<dbReference type="InterPro" id="IPR026259">
    <property type="entry name" value="MauG/Cytc_peroxidase"/>
</dbReference>
<dbReference type="GO" id="GO:0004130">
    <property type="term" value="F:cytochrome-c peroxidase activity"/>
    <property type="evidence" value="ECO:0007669"/>
    <property type="project" value="TreeGrafter"/>
</dbReference>
<dbReference type="InterPro" id="IPR051395">
    <property type="entry name" value="Cytochrome_c_Peroxidase/MauG"/>
</dbReference>
<dbReference type="Gene3D" id="1.10.760.10">
    <property type="entry name" value="Cytochrome c-like domain"/>
    <property type="match status" value="2"/>
</dbReference>
<evidence type="ECO:0000256" key="10">
    <source>
        <dbReference type="SAM" id="SignalP"/>
    </source>
</evidence>
<evidence type="ECO:0000256" key="9">
    <source>
        <dbReference type="PIRSR" id="PIRSR000294-2"/>
    </source>
</evidence>
<dbReference type="PANTHER" id="PTHR30600:SF10">
    <property type="entry name" value="BLL6722 PROTEIN"/>
    <property type="match status" value="1"/>
</dbReference>
<keyword evidence="13" id="KW-1185">Reference proteome</keyword>
<keyword evidence="6" id="KW-0560">Oxidoreductase</keyword>
<keyword evidence="2 8" id="KW-0349">Heme</keyword>
<reference evidence="12 13" key="1">
    <citation type="submission" date="2019-12" db="EMBL/GenBank/DDBJ databases">
        <authorList>
            <person name="Zhang Y.-J."/>
        </authorList>
    </citation>
    <scope>NUCLEOTIDE SEQUENCE [LARGE SCALE GENOMIC DNA]</scope>
    <source>
        <strain evidence="12 13">CY05</strain>
    </source>
</reference>
<comment type="PTM">
    <text evidence="8">Binds 2 heme groups per subunit.</text>
</comment>
<comment type="cofactor">
    <cofactor evidence="8">
        <name>heme</name>
        <dbReference type="ChEBI" id="CHEBI:30413"/>
    </cofactor>
    <text evidence="8">Binds 2 heme groups.</text>
</comment>
<dbReference type="SUPFAM" id="SSF46626">
    <property type="entry name" value="Cytochrome c"/>
    <property type="match status" value="2"/>
</dbReference>
<keyword evidence="7 9" id="KW-0408">Iron</keyword>
<evidence type="ECO:0000256" key="8">
    <source>
        <dbReference type="PIRSR" id="PIRSR000294-1"/>
    </source>
</evidence>
<feature type="binding site" description="covalent" evidence="8">
    <location>
        <position position="197"/>
    </location>
    <ligand>
        <name>heme c</name>
        <dbReference type="ChEBI" id="CHEBI:61717"/>
        <label>2</label>
    </ligand>
</feature>
<protein>
    <submittedName>
        <fullName evidence="12">Photosynthetic protein synthase I</fullName>
    </submittedName>
</protein>
<proteinExistence type="predicted"/>
<dbReference type="GO" id="GO:0009055">
    <property type="term" value="F:electron transfer activity"/>
    <property type="evidence" value="ECO:0007669"/>
    <property type="project" value="InterPro"/>
</dbReference>
<organism evidence="12 13">
    <name type="scientific">Parasedimentitalea huanghaiensis</name>
    <dbReference type="NCBI Taxonomy" id="2682100"/>
    <lineage>
        <taxon>Bacteria</taxon>
        <taxon>Pseudomonadati</taxon>
        <taxon>Pseudomonadota</taxon>
        <taxon>Alphaproteobacteria</taxon>
        <taxon>Rhodobacterales</taxon>
        <taxon>Paracoccaceae</taxon>
        <taxon>Parasedimentitalea</taxon>
    </lineage>
</organism>
<feature type="binding site" description="covalent" evidence="8">
    <location>
        <position position="61"/>
    </location>
    <ligand>
        <name>heme c</name>
        <dbReference type="ChEBI" id="CHEBI:61717"/>
        <label>1</label>
    </ligand>
</feature>
<evidence type="ECO:0000259" key="11">
    <source>
        <dbReference type="PROSITE" id="PS51007"/>
    </source>
</evidence>
<keyword evidence="3 9" id="KW-0479">Metal-binding</keyword>
<evidence type="ECO:0000313" key="13">
    <source>
        <dbReference type="Proteomes" id="UP000478892"/>
    </source>
</evidence>
<feature type="binding site" description="axial binding residue" evidence="9">
    <location>
        <position position="62"/>
    </location>
    <ligand>
        <name>heme c</name>
        <dbReference type="ChEBI" id="CHEBI:61717"/>
        <label>1</label>
    </ligand>
    <ligandPart>
        <name>Fe</name>
        <dbReference type="ChEBI" id="CHEBI:18248"/>
    </ligandPart>
</feature>
<evidence type="ECO:0000256" key="5">
    <source>
        <dbReference type="ARBA" id="ARBA00022764"/>
    </source>
</evidence>
<dbReference type="Pfam" id="PF03150">
    <property type="entry name" value="CCP_MauG"/>
    <property type="match status" value="1"/>
</dbReference>
<evidence type="ECO:0000256" key="2">
    <source>
        <dbReference type="ARBA" id="ARBA00022617"/>
    </source>
</evidence>
<keyword evidence="5" id="KW-0574">Periplasm</keyword>
<dbReference type="InterPro" id="IPR036909">
    <property type="entry name" value="Cyt_c-like_dom_sf"/>
</dbReference>
<sequence>MPMFLRSLLAGALVMGSAATAQEAVTPLDPLDVNPAQAELGKRLFYDTRLSGDTSLSCSSCHQADKAFTDGEALSQAYTGGAHFRNAPTLANTGYRAAWLHDGKLGTNLNDVAREMITETHMMNMDMRIMQERLKQDVVYVEMFEAAGYGEPSNGGARNALQAFLKTIVSRNAPVDTGEMSAAAQRGQGIFEGKGQCSTCHAGERFTDDQPHNTGVPNNPDIWNDPARHSVFVSYAKFMGVENYMNIREDLGAYVRTHEESTKRTFLTPSLRELTYTAPYMHNGMITTLEEVVDFYDAGGGDDVNKDPILKPLGLKPSEKADLLAFLQSLSGESFDVDAYVWSADDYGYQLIRDWRNVNN</sequence>
<evidence type="ECO:0000313" key="12">
    <source>
        <dbReference type="EMBL" id="MVO18415.1"/>
    </source>
</evidence>
<comment type="subcellular location">
    <subcellularLocation>
        <location evidence="1">Periplasm</location>
    </subcellularLocation>
</comment>
<evidence type="ECO:0000256" key="1">
    <source>
        <dbReference type="ARBA" id="ARBA00004418"/>
    </source>
</evidence>
<evidence type="ECO:0000256" key="4">
    <source>
        <dbReference type="ARBA" id="ARBA00022729"/>
    </source>
</evidence>
<feature type="binding site" description="covalent" evidence="8">
    <location>
        <position position="200"/>
    </location>
    <ligand>
        <name>heme c</name>
        <dbReference type="ChEBI" id="CHEBI:61717"/>
        <label>2</label>
    </ligand>
</feature>
<feature type="domain" description="Cytochrome c" evidence="11">
    <location>
        <begin position="36"/>
        <end position="145"/>
    </location>
</feature>
<name>A0A6L6WP16_9RHOB</name>
<dbReference type="EMBL" id="WQLV01000020">
    <property type="protein sequence ID" value="MVO18415.1"/>
    <property type="molecule type" value="Genomic_DNA"/>
</dbReference>
<keyword evidence="4 10" id="KW-0732">Signal</keyword>
<dbReference type="InterPro" id="IPR004852">
    <property type="entry name" value="Di-haem_cyt_c_peroxidsae"/>
</dbReference>
<evidence type="ECO:0000256" key="6">
    <source>
        <dbReference type="ARBA" id="ARBA00023002"/>
    </source>
</evidence>
<dbReference type="InterPro" id="IPR009056">
    <property type="entry name" value="Cyt_c-like_dom"/>
</dbReference>
<feature type="binding site" description="axial binding residue" evidence="9">
    <location>
        <position position="201"/>
    </location>
    <ligand>
        <name>heme c</name>
        <dbReference type="ChEBI" id="CHEBI:61717"/>
        <label>2</label>
    </ligand>
    <ligandPart>
        <name>Fe</name>
        <dbReference type="ChEBI" id="CHEBI:18248"/>
    </ligandPart>
</feature>
<feature type="signal peptide" evidence="10">
    <location>
        <begin position="1"/>
        <end position="23"/>
    </location>
</feature>
<dbReference type="GO" id="GO:0042597">
    <property type="term" value="C:periplasmic space"/>
    <property type="evidence" value="ECO:0007669"/>
    <property type="project" value="UniProtKB-SubCell"/>
</dbReference>
<evidence type="ECO:0000256" key="3">
    <source>
        <dbReference type="ARBA" id="ARBA00022723"/>
    </source>
</evidence>
<gene>
    <name evidence="12" type="ORF">GO984_21575</name>
</gene>